<dbReference type="SUPFAM" id="SSF56112">
    <property type="entry name" value="Protein kinase-like (PK-like)"/>
    <property type="match status" value="1"/>
</dbReference>
<dbReference type="PROSITE" id="PS50011">
    <property type="entry name" value="PROTEIN_KINASE_DOM"/>
    <property type="match status" value="1"/>
</dbReference>
<dbReference type="PANTHER" id="PTHR12984:SF3">
    <property type="entry name" value="N-TERMINAL KINASE-LIKE PROTEIN"/>
    <property type="match status" value="1"/>
</dbReference>
<dbReference type="InterPro" id="IPR011989">
    <property type="entry name" value="ARM-like"/>
</dbReference>
<dbReference type="InterPro" id="IPR043502">
    <property type="entry name" value="DNA/RNA_pol_sf"/>
</dbReference>
<feature type="repeat" description="HEAT" evidence="1">
    <location>
        <begin position="1211"/>
        <end position="1249"/>
    </location>
</feature>
<evidence type="ECO:0008006" key="7">
    <source>
        <dbReference type="Google" id="ProtNLM"/>
    </source>
</evidence>
<dbReference type="PROSITE" id="PS50077">
    <property type="entry name" value="HEAT_REPEAT"/>
    <property type="match status" value="1"/>
</dbReference>
<feature type="compositionally biased region" description="Polar residues" evidence="2">
    <location>
        <begin position="1308"/>
        <end position="1326"/>
    </location>
</feature>
<dbReference type="InterPro" id="IPR051177">
    <property type="entry name" value="CIK-Related_Protein"/>
</dbReference>
<feature type="region of interest" description="Disordered" evidence="2">
    <location>
        <begin position="1283"/>
        <end position="1482"/>
    </location>
</feature>
<dbReference type="Gene3D" id="1.10.510.10">
    <property type="entry name" value="Transferase(Phosphotransferase) domain 1"/>
    <property type="match status" value="1"/>
</dbReference>
<dbReference type="Pfam" id="PF00078">
    <property type="entry name" value="RVT_1"/>
    <property type="match status" value="1"/>
</dbReference>
<feature type="compositionally biased region" description="Low complexity" evidence="2">
    <location>
        <begin position="1287"/>
        <end position="1307"/>
    </location>
</feature>
<dbReference type="EMBL" id="CP126660">
    <property type="protein sequence ID" value="WKA00782.1"/>
    <property type="molecule type" value="Genomic_DNA"/>
</dbReference>
<dbReference type="InterPro" id="IPR021133">
    <property type="entry name" value="HEAT_type_2"/>
</dbReference>
<evidence type="ECO:0000256" key="2">
    <source>
        <dbReference type="SAM" id="MobiDB-lite"/>
    </source>
</evidence>
<dbReference type="SUPFAM" id="SSF56672">
    <property type="entry name" value="DNA/RNA polymerases"/>
    <property type="match status" value="1"/>
</dbReference>
<dbReference type="InterPro" id="IPR011009">
    <property type="entry name" value="Kinase-like_dom_sf"/>
</dbReference>
<dbReference type="InterPro" id="IPR000477">
    <property type="entry name" value="RT_dom"/>
</dbReference>
<feature type="domain" description="Reverse transcriptase" evidence="4">
    <location>
        <begin position="114"/>
        <end position="394"/>
    </location>
</feature>
<feature type="compositionally biased region" description="Low complexity" evidence="2">
    <location>
        <begin position="1438"/>
        <end position="1468"/>
    </location>
</feature>
<reference evidence="5 6" key="1">
    <citation type="journal article" date="2023" name="Hortic Res">
        <title>The complete reference genome for grapevine (Vitis vinifera L.) genetics and breeding.</title>
        <authorList>
            <person name="Shi X."/>
            <person name="Cao S."/>
            <person name="Wang X."/>
            <person name="Huang S."/>
            <person name="Wang Y."/>
            <person name="Liu Z."/>
            <person name="Liu W."/>
            <person name="Leng X."/>
            <person name="Peng Y."/>
            <person name="Wang N."/>
            <person name="Wang Y."/>
            <person name="Ma Z."/>
            <person name="Xu X."/>
            <person name="Zhang F."/>
            <person name="Xue H."/>
            <person name="Zhong H."/>
            <person name="Wang Y."/>
            <person name="Zhang K."/>
            <person name="Velt A."/>
            <person name="Avia K."/>
            <person name="Holtgrawe D."/>
            <person name="Grimplet J."/>
            <person name="Matus J.T."/>
            <person name="Ware D."/>
            <person name="Wu X."/>
            <person name="Wang H."/>
            <person name="Liu C."/>
            <person name="Fang Y."/>
            <person name="Rustenholz C."/>
            <person name="Cheng Z."/>
            <person name="Xiao H."/>
            <person name="Zhou Y."/>
        </authorList>
    </citation>
    <scope>NUCLEOTIDE SEQUENCE [LARGE SCALE GENOMIC DNA]</scope>
    <source>
        <strain evidence="6">cv. Pinot noir / PN40024</strain>
        <tissue evidence="5">Leaf</tissue>
    </source>
</reference>
<feature type="compositionally biased region" description="Basic and acidic residues" evidence="2">
    <location>
        <begin position="1345"/>
        <end position="1358"/>
    </location>
</feature>
<dbReference type="CDD" id="cd01650">
    <property type="entry name" value="RT_nLTR_like"/>
    <property type="match status" value="1"/>
</dbReference>
<dbReference type="InterPro" id="IPR000719">
    <property type="entry name" value="Prot_kinase_dom"/>
</dbReference>
<sequence>MANARRRGNFISSLTVRGVRLSKEEELREGIGSYFKSLFEEPRVRRPDVESSLFKTLDALDNETLEGHFSEEEVYKAISELGGDKAPGPDGFTLAFWKSCWPIVGGEVMQVFEEFHVQNNVFRSHNATFLVLIPKKGGASDVQDFRPISLLGSLYKIIAKVLTNRLKRVMGKLVSYSQNAFVEGRQILDAVLVANEAIDSRKRSASAGLVCKLDIEKAYDHVNWKFLLSVLEKMGFGPKWRSWILFCISTVRMAVLVNGTPTEFFSTYRGLRQGDPLSPYLFVLIMEAFSSLISKAEEKGFIRGFRVMGRNGEGTSVSHLLFADDTLLFCEDNRNQLIFWKWVVICFEMVSGLKINLKKSEIIPVGGVEDVDRAVAVFGCKVGNLPTTYLGLPLGALHNSCRVWDGVEERFKRKLATWKKQYLSKGGHLTLIKSTISNLPIYFMSLFVIPRKVRIRLEKIQREFLWGDVEGRRRIHLVRWTAICKDKKYGGLGLRHLKEFNHALLGKWLWRFSLERESLWRKVIVGKFGEGEGGWTTREVRESYGMSLWKDIRKGWEEFFLKTSIGIGNGRCTRFWWDYWAGESKLKDLFPLLFRIASHNSALVADLWGRQGDGGGGWEVHFRRPFHDWELGEVSRFLSHISAIKIQEGEDSLIWKIERKGKFSVKSYYRSLKVENNPLFPAKEVWGSRAPLRTRFFAWEAVWGEISTVDMLMRRGWSMVNRCVLCKENEESTDHILIHCGKTRELWTVVLSSFGVVWVFPNSVRHPNILSFLHSTEAETFDGSSTKVTIYIVTEPVMPLSEKIKELGLEGTQRDEYYAWGLHQIAKAVSFLNNDCKLVHGNVCLASVVVTQTLDWKLHAFDVLSEFDGHSEAATGPLLQYEWLVGSQYKPMELLKSDWAAIRKSPPWAIDSWGLGCLIYELFSGMRLGKTEELRNTASIPKSLLPDYQRLLSSMPARRLNTSKLIENSEYFQNKLVDTIHFMDILNLKDSVEKDTFFRKLPNLAEQLPRQIVLKKLLPMLASALEFGSAAAPALTALLKMASWLSAEDFSAKVLPTIVKLFASNDRAIRVGLLQHIDQYGESLSAQIVDEQVYTHVATGFSDTSAFLRELTLKSMLILAPKLSQRTISGSLLKYLSKLQVDEEPAIRTNTTILLGNIASYLNEGTRKRVLINAFTVRALRDTFSPARGAGVMALCATSSYYDITEIATRILPNVVVLTIDPDSDVRSKAFQAVDQFLQIVKQYHEKTNAGDTTGSSMGISSIPGNASLLGWAMSSLTLKSKPSEQAPLAPANSSAPLASASSNDSSVMDTATPASINVSSPTDFSDQAVPASPTSTDGWGELENGIHEEHESDKDGWDDIEPLEEPKPPSALANIQAAQKRPVSQPKPQVPSRPKIPPKVSKDEDDDLWGSIAAPAPKTASKPLNVKTAGAVDNDDPWAAIAAPPPTTRAKPLSAGRGRGAKPAAPKLGAQRINRTSSSGM</sequence>
<evidence type="ECO:0000313" key="6">
    <source>
        <dbReference type="Proteomes" id="UP001227230"/>
    </source>
</evidence>
<dbReference type="Pfam" id="PF13966">
    <property type="entry name" value="zf-RVT"/>
    <property type="match status" value="1"/>
</dbReference>
<accession>A0ABY9D202</accession>
<evidence type="ECO:0000256" key="1">
    <source>
        <dbReference type="PROSITE-ProRule" id="PRU00103"/>
    </source>
</evidence>
<organism evidence="5 6">
    <name type="scientific">Vitis vinifera</name>
    <name type="common">Grape</name>
    <dbReference type="NCBI Taxonomy" id="29760"/>
    <lineage>
        <taxon>Eukaryota</taxon>
        <taxon>Viridiplantae</taxon>
        <taxon>Streptophyta</taxon>
        <taxon>Embryophyta</taxon>
        <taxon>Tracheophyta</taxon>
        <taxon>Spermatophyta</taxon>
        <taxon>Magnoliopsida</taxon>
        <taxon>eudicotyledons</taxon>
        <taxon>Gunneridae</taxon>
        <taxon>Pentapetalae</taxon>
        <taxon>rosids</taxon>
        <taxon>Vitales</taxon>
        <taxon>Vitaceae</taxon>
        <taxon>Viteae</taxon>
        <taxon>Vitis</taxon>
    </lineage>
</organism>
<dbReference type="PROSITE" id="PS50878">
    <property type="entry name" value="RT_POL"/>
    <property type="match status" value="1"/>
</dbReference>
<keyword evidence="6" id="KW-1185">Reference proteome</keyword>
<evidence type="ECO:0000259" key="4">
    <source>
        <dbReference type="PROSITE" id="PS50878"/>
    </source>
</evidence>
<evidence type="ECO:0000313" key="5">
    <source>
        <dbReference type="EMBL" id="WKA00782.1"/>
    </source>
</evidence>
<dbReference type="PANTHER" id="PTHR12984">
    <property type="entry name" value="SCY1-RELATED S/T PROTEIN KINASE-LIKE"/>
    <property type="match status" value="1"/>
</dbReference>
<feature type="compositionally biased region" description="Pro residues" evidence="2">
    <location>
        <begin position="1389"/>
        <end position="1398"/>
    </location>
</feature>
<dbReference type="InterPro" id="IPR016024">
    <property type="entry name" value="ARM-type_fold"/>
</dbReference>
<dbReference type="InterPro" id="IPR026960">
    <property type="entry name" value="RVT-Znf"/>
</dbReference>
<proteinExistence type="predicted"/>
<dbReference type="SUPFAM" id="SSF48371">
    <property type="entry name" value="ARM repeat"/>
    <property type="match status" value="1"/>
</dbReference>
<feature type="domain" description="Protein kinase" evidence="3">
    <location>
        <begin position="654"/>
        <end position="972"/>
    </location>
</feature>
<evidence type="ECO:0000259" key="3">
    <source>
        <dbReference type="PROSITE" id="PS50011"/>
    </source>
</evidence>
<name>A0ABY9D202_VITVI</name>
<dbReference type="Gene3D" id="1.25.10.10">
    <property type="entry name" value="Leucine-rich Repeat Variant"/>
    <property type="match status" value="1"/>
</dbReference>
<dbReference type="Proteomes" id="UP001227230">
    <property type="component" value="Chromosome 13"/>
</dbReference>
<protein>
    <recommendedName>
        <fullName evidence="7">Protein kinase domain-containing protein</fullName>
    </recommendedName>
</protein>
<gene>
    <name evidence="5" type="ORF">VitviT2T_019106</name>
</gene>